<gene>
    <name evidence="2" type="ORF">AVDCRST_MAG14-969</name>
</gene>
<organism evidence="2">
    <name type="scientific">uncultured Rubrobacteraceae bacterium</name>
    <dbReference type="NCBI Taxonomy" id="349277"/>
    <lineage>
        <taxon>Bacteria</taxon>
        <taxon>Bacillati</taxon>
        <taxon>Actinomycetota</taxon>
        <taxon>Rubrobacteria</taxon>
        <taxon>Rubrobacterales</taxon>
        <taxon>Rubrobacteraceae</taxon>
        <taxon>environmental samples</taxon>
    </lineage>
</organism>
<dbReference type="InterPro" id="IPR042099">
    <property type="entry name" value="ANL_N_sf"/>
</dbReference>
<dbReference type="InterPro" id="IPR000873">
    <property type="entry name" value="AMP-dep_synth/lig_dom"/>
</dbReference>
<protein>
    <recommendedName>
        <fullName evidence="1">AMP-dependent synthetase/ligase domain-containing protein</fullName>
    </recommendedName>
</protein>
<dbReference type="GO" id="GO:0016746">
    <property type="term" value="F:acyltransferase activity"/>
    <property type="evidence" value="ECO:0007669"/>
    <property type="project" value="InterPro"/>
</dbReference>
<dbReference type="SUPFAM" id="SSF56801">
    <property type="entry name" value="Acetyl-CoA synthetase-like"/>
    <property type="match status" value="1"/>
</dbReference>
<proteinExistence type="predicted"/>
<feature type="domain" description="AMP-dependent synthetase/ligase" evidence="1">
    <location>
        <begin position="6"/>
        <end position="82"/>
    </location>
</feature>
<dbReference type="Pfam" id="PF00501">
    <property type="entry name" value="AMP-binding"/>
    <property type="match status" value="1"/>
</dbReference>
<sequence>MASGDGTTRTAKGVPLNHRNLAFQLNTLLEADLVAEDDRVTLPLPLHHVYPFVVRMPTPLAAGLPIIMPYSPTGPQIVRALQKGPFVITPNHVSYLDSFVVGAALDYRRLRGTYWAGWSGAAFGNLVTRTVSRLAQAVPIDPARVGYVEPRLRCRGLAA</sequence>
<dbReference type="EMBL" id="CADCVG010000041">
    <property type="protein sequence ID" value="CAA9451285.1"/>
    <property type="molecule type" value="Genomic_DNA"/>
</dbReference>
<evidence type="ECO:0000313" key="2">
    <source>
        <dbReference type="EMBL" id="CAA9451285.1"/>
    </source>
</evidence>
<reference evidence="2" key="1">
    <citation type="submission" date="2020-02" db="EMBL/GenBank/DDBJ databases">
        <authorList>
            <person name="Meier V. D."/>
        </authorList>
    </citation>
    <scope>NUCLEOTIDE SEQUENCE</scope>
    <source>
        <strain evidence="2">AVDCRST_MAG14</strain>
    </source>
</reference>
<accession>A0A6J4QZR6</accession>
<dbReference type="Gene3D" id="3.40.50.12780">
    <property type="entry name" value="N-terminal domain of ligase-like"/>
    <property type="match status" value="1"/>
</dbReference>
<evidence type="ECO:0000259" key="1">
    <source>
        <dbReference type="Pfam" id="PF00501"/>
    </source>
</evidence>
<dbReference type="AlphaFoldDB" id="A0A6J4QZR6"/>
<name>A0A6J4QZR6_9ACTN</name>